<dbReference type="InterPro" id="IPR042333">
    <property type="entry name" value="LRAD2/Mig-13-like"/>
</dbReference>
<evidence type="ECO:0000313" key="4">
    <source>
        <dbReference type="Proteomes" id="UP000694865"/>
    </source>
</evidence>
<dbReference type="InterPro" id="IPR023415">
    <property type="entry name" value="LDLR_class-A_CS"/>
</dbReference>
<dbReference type="PROSITE" id="PS50068">
    <property type="entry name" value="LDLRA_2"/>
    <property type="match status" value="1"/>
</dbReference>
<name>A0ABM0GQJ3_SACKO</name>
<dbReference type="InterPro" id="IPR035914">
    <property type="entry name" value="Sperma_CUB_dom_sf"/>
</dbReference>
<organism evidence="4 5">
    <name type="scientific">Saccoglossus kowalevskii</name>
    <name type="common">Acorn worm</name>
    <dbReference type="NCBI Taxonomy" id="10224"/>
    <lineage>
        <taxon>Eukaryota</taxon>
        <taxon>Metazoa</taxon>
        <taxon>Hemichordata</taxon>
        <taxon>Enteropneusta</taxon>
        <taxon>Harrimaniidae</taxon>
        <taxon>Saccoglossus</taxon>
    </lineage>
</organism>
<keyword evidence="1" id="KW-1015">Disulfide bond</keyword>
<proteinExistence type="predicted"/>
<dbReference type="PANTHER" id="PTHR24652">
    <property type="entry name" value="LOW-DENSITY LIPOPROTEIN RECEPTOR CLASS A DOMAIN-CONTAINING PROTEIN 2"/>
    <property type="match status" value="1"/>
</dbReference>
<dbReference type="SMART" id="SM00042">
    <property type="entry name" value="CUB"/>
    <property type="match status" value="1"/>
</dbReference>
<dbReference type="PROSITE" id="PS01209">
    <property type="entry name" value="LDLRA_1"/>
    <property type="match status" value="1"/>
</dbReference>
<reference evidence="5" key="1">
    <citation type="submission" date="2025-08" db="UniProtKB">
        <authorList>
            <consortium name="RefSeq"/>
        </authorList>
    </citation>
    <scope>IDENTIFICATION</scope>
    <source>
        <tissue evidence="5">Testes</tissue>
    </source>
</reference>
<feature type="domain" description="CUB" evidence="3">
    <location>
        <begin position="85"/>
        <end position="206"/>
    </location>
</feature>
<dbReference type="SUPFAM" id="SSF49854">
    <property type="entry name" value="Spermadhesin, CUB domain"/>
    <property type="match status" value="1"/>
</dbReference>
<evidence type="ECO:0000259" key="3">
    <source>
        <dbReference type="PROSITE" id="PS01180"/>
    </source>
</evidence>
<dbReference type="CDD" id="cd00041">
    <property type="entry name" value="CUB"/>
    <property type="match status" value="1"/>
</dbReference>
<comment type="caution">
    <text evidence="2">Lacks conserved residue(s) required for the propagation of feature annotation.</text>
</comment>
<dbReference type="Gene3D" id="2.40.128.620">
    <property type="match status" value="1"/>
</dbReference>
<dbReference type="SMART" id="SM00192">
    <property type="entry name" value="LDLa"/>
    <property type="match status" value="1"/>
</dbReference>
<evidence type="ECO:0000256" key="2">
    <source>
        <dbReference type="PROSITE-ProRule" id="PRU00124"/>
    </source>
</evidence>
<gene>
    <name evidence="5" type="primary">LOC100375966</name>
</gene>
<dbReference type="Proteomes" id="UP000694865">
    <property type="component" value="Unplaced"/>
</dbReference>
<sequence length="287" mass="31499">MTLCCGDLGSRLATTDDRHRTLCSLPLTEKKGSLTRVVIRIATVRSTATHHSMNIVVISAFLLVWLVCVVDGEEPVKYDMPGEQCTFISTTSDQYRVVTVVDENGNYESNVSCKISFRTDESKKFFLRVTRMDMEFSNQCVNDSLRIYDGTLDNDRSLTGTAYGICGRSLSLPNYFHSTGNAVSVQFVTDNANNNGEGFDILVTAYKPVGSTEECEDVDGFLCLDGSKCMSKNVYCNGHSQCSEGSDEPTTCSNVSGRASISSFLLAFTVSMTTILFASTKHMTHSQ</sequence>
<dbReference type="Gene3D" id="2.60.120.290">
    <property type="entry name" value="Spermadhesin, CUB domain"/>
    <property type="match status" value="1"/>
</dbReference>
<evidence type="ECO:0000313" key="5">
    <source>
        <dbReference type="RefSeq" id="XP_002735100.1"/>
    </source>
</evidence>
<dbReference type="PROSITE" id="PS01180">
    <property type="entry name" value="CUB"/>
    <property type="match status" value="1"/>
</dbReference>
<dbReference type="Pfam" id="PF00431">
    <property type="entry name" value="CUB"/>
    <property type="match status" value="1"/>
</dbReference>
<dbReference type="InterPro" id="IPR002172">
    <property type="entry name" value="LDrepeatLR_classA_rpt"/>
</dbReference>
<protein>
    <submittedName>
        <fullName evidence="5">Uncharacterized protein LOC100375966</fullName>
    </submittedName>
</protein>
<dbReference type="InterPro" id="IPR036055">
    <property type="entry name" value="LDL_receptor-like_sf"/>
</dbReference>
<keyword evidence="4" id="KW-1185">Reference proteome</keyword>
<dbReference type="RefSeq" id="XP_002735100.1">
    <property type="nucleotide sequence ID" value="XM_002735054.2"/>
</dbReference>
<dbReference type="GeneID" id="100375966"/>
<dbReference type="SUPFAM" id="SSF57424">
    <property type="entry name" value="LDL receptor-like module"/>
    <property type="match status" value="1"/>
</dbReference>
<dbReference type="PANTHER" id="PTHR24652:SF69">
    <property type="entry name" value="CUB DOMAIN-CONTAINING PROTEIN"/>
    <property type="match status" value="1"/>
</dbReference>
<evidence type="ECO:0000256" key="1">
    <source>
        <dbReference type="ARBA" id="ARBA00023157"/>
    </source>
</evidence>
<accession>A0ABM0GQJ3</accession>
<dbReference type="InterPro" id="IPR000859">
    <property type="entry name" value="CUB_dom"/>
</dbReference>